<dbReference type="PANTHER" id="PTHR30093">
    <property type="entry name" value="GENERAL SECRETION PATHWAY PROTEIN G"/>
    <property type="match status" value="1"/>
</dbReference>
<keyword evidence="7 10" id="KW-0812">Transmembrane</keyword>
<dbReference type="InterPro" id="IPR010054">
    <property type="entry name" value="Type2_sec_GspG"/>
</dbReference>
<evidence type="ECO:0000259" key="11">
    <source>
        <dbReference type="Pfam" id="PF08334"/>
    </source>
</evidence>
<comment type="similarity">
    <text evidence="2">Belongs to the GSP G family.</text>
</comment>
<evidence type="ECO:0000313" key="12">
    <source>
        <dbReference type="EMBL" id="UWP97225.1"/>
    </source>
</evidence>
<proteinExistence type="inferred from homology"/>
<dbReference type="NCBIfam" id="TIGR02532">
    <property type="entry name" value="IV_pilin_GFxxxE"/>
    <property type="match status" value="1"/>
</dbReference>
<dbReference type="InterPro" id="IPR012902">
    <property type="entry name" value="N_methyl_site"/>
</dbReference>
<feature type="domain" description="Type II secretion system protein GspG C-terminal" evidence="11">
    <location>
        <begin position="42"/>
        <end position="144"/>
    </location>
</feature>
<dbReference type="SUPFAM" id="SSF54523">
    <property type="entry name" value="Pili subunits"/>
    <property type="match status" value="1"/>
</dbReference>
<keyword evidence="12" id="KW-0614">Plasmid</keyword>
<dbReference type="Pfam" id="PF08334">
    <property type="entry name" value="T2SSG"/>
    <property type="match status" value="1"/>
</dbReference>
<dbReference type="PANTHER" id="PTHR30093:SF45">
    <property type="entry name" value="TYPE II SECRETION SYSTEM CORE PROTEIN G"/>
    <property type="match status" value="1"/>
</dbReference>
<reference evidence="12" key="1">
    <citation type="submission" date="2021-08" db="EMBL/GenBank/DDBJ databases">
        <authorList>
            <person name="Nwanade C."/>
            <person name="Wang M."/>
            <person name="Masoudi A."/>
            <person name="Yu Z."/>
            <person name="Liu J."/>
        </authorList>
    </citation>
    <scope>NUCLEOTIDE SEQUENCE</scope>
    <source>
        <strain evidence="12">S056</strain>
        <plasmid evidence="12">unnamed1</plasmid>
    </source>
</reference>
<dbReference type="InterPro" id="IPR045584">
    <property type="entry name" value="Pilin-like"/>
</dbReference>
<evidence type="ECO:0000256" key="1">
    <source>
        <dbReference type="ARBA" id="ARBA00004377"/>
    </source>
</evidence>
<evidence type="ECO:0000256" key="3">
    <source>
        <dbReference type="ARBA" id="ARBA00020042"/>
    </source>
</evidence>
<dbReference type="GO" id="GO:0015627">
    <property type="term" value="C:type II protein secretion system complex"/>
    <property type="evidence" value="ECO:0007669"/>
    <property type="project" value="InterPro"/>
</dbReference>
<gene>
    <name evidence="12" type="primary">gspG</name>
    <name evidence="12" type="ORF">K3X48_15455</name>
</gene>
<keyword evidence="8 10" id="KW-1133">Transmembrane helix</keyword>
<organism evidence="12 13">
    <name type="scientific">Aliiroseovarius crassostreae</name>
    <dbReference type="NCBI Taxonomy" id="154981"/>
    <lineage>
        <taxon>Bacteria</taxon>
        <taxon>Pseudomonadati</taxon>
        <taxon>Pseudomonadota</taxon>
        <taxon>Alphaproteobacteria</taxon>
        <taxon>Rhodobacterales</taxon>
        <taxon>Paracoccaceae</taxon>
        <taxon>Aliiroseovarius</taxon>
    </lineage>
</organism>
<evidence type="ECO:0000256" key="6">
    <source>
        <dbReference type="ARBA" id="ARBA00022519"/>
    </source>
</evidence>
<evidence type="ECO:0000256" key="5">
    <source>
        <dbReference type="ARBA" id="ARBA00022481"/>
    </source>
</evidence>
<dbReference type="PRINTS" id="PR00813">
    <property type="entry name" value="BCTERIALGSPG"/>
</dbReference>
<dbReference type="RefSeq" id="WP_259777554.1">
    <property type="nucleotide sequence ID" value="NZ_CP080775.1"/>
</dbReference>
<geneLocation type="plasmid" evidence="12 13">
    <name>unnamed1</name>
</geneLocation>
<keyword evidence="6" id="KW-0997">Cell inner membrane</keyword>
<dbReference type="Gene3D" id="3.30.700.10">
    <property type="entry name" value="Glycoprotein, Type 4 Pilin"/>
    <property type="match status" value="1"/>
</dbReference>
<keyword evidence="5" id="KW-0488">Methylation</keyword>
<dbReference type="NCBIfam" id="TIGR01710">
    <property type="entry name" value="typeII_sec_gspG"/>
    <property type="match status" value="1"/>
</dbReference>
<dbReference type="InterPro" id="IPR013545">
    <property type="entry name" value="T2SS_protein-GspG_C"/>
</dbReference>
<evidence type="ECO:0000256" key="2">
    <source>
        <dbReference type="ARBA" id="ARBA00009984"/>
    </source>
</evidence>
<sequence length="146" mass="15965">MQIGNHFKSRLKDDAGFTLMELLVVLVIIGLLAGLVGPLLYNKINPAKQTIARGQIGNFTTALESFWVDTGQFPSTQQGLAVLRENPGISGWNGPYLRKNIPLDPWGNPYVYLFPGRDGHFEILSYGADGVEGGTGENQDLTSWSN</sequence>
<accession>A0A9Q9HHU7</accession>
<feature type="transmembrane region" description="Helical" evidence="10">
    <location>
        <begin position="21"/>
        <end position="41"/>
    </location>
</feature>
<name>A0A9Q9HHU7_9RHOB</name>
<evidence type="ECO:0000256" key="8">
    <source>
        <dbReference type="ARBA" id="ARBA00022989"/>
    </source>
</evidence>
<keyword evidence="9 10" id="KW-0472">Membrane</keyword>
<keyword evidence="4" id="KW-1003">Cell membrane</keyword>
<dbReference type="Pfam" id="PF07963">
    <property type="entry name" value="N_methyl"/>
    <property type="match status" value="1"/>
</dbReference>
<dbReference type="InterPro" id="IPR000983">
    <property type="entry name" value="Bac_GSPG_pilin"/>
</dbReference>
<dbReference type="Proteomes" id="UP001057991">
    <property type="component" value="Plasmid unnamed1"/>
</dbReference>
<evidence type="ECO:0000313" key="13">
    <source>
        <dbReference type="Proteomes" id="UP001057991"/>
    </source>
</evidence>
<evidence type="ECO:0000256" key="7">
    <source>
        <dbReference type="ARBA" id="ARBA00022692"/>
    </source>
</evidence>
<comment type="subcellular location">
    <subcellularLocation>
        <location evidence="1">Cell inner membrane</location>
        <topology evidence="1">Single-pass membrane protein</topology>
    </subcellularLocation>
</comment>
<dbReference type="GO" id="GO:0015628">
    <property type="term" value="P:protein secretion by the type II secretion system"/>
    <property type="evidence" value="ECO:0007669"/>
    <property type="project" value="InterPro"/>
</dbReference>
<evidence type="ECO:0000256" key="9">
    <source>
        <dbReference type="ARBA" id="ARBA00023136"/>
    </source>
</evidence>
<evidence type="ECO:0000256" key="10">
    <source>
        <dbReference type="SAM" id="Phobius"/>
    </source>
</evidence>
<dbReference type="EMBL" id="CP080777">
    <property type="protein sequence ID" value="UWP97225.1"/>
    <property type="molecule type" value="Genomic_DNA"/>
</dbReference>
<protein>
    <recommendedName>
        <fullName evidence="3">Type II secretion system core protein G</fullName>
    </recommendedName>
</protein>
<dbReference type="AlphaFoldDB" id="A0A9Q9HHU7"/>
<evidence type="ECO:0000256" key="4">
    <source>
        <dbReference type="ARBA" id="ARBA00022475"/>
    </source>
</evidence>
<dbReference type="GO" id="GO:0005886">
    <property type="term" value="C:plasma membrane"/>
    <property type="evidence" value="ECO:0007669"/>
    <property type="project" value="UniProtKB-SubCell"/>
</dbReference>